<comment type="caution">
    <text evidence="3">The sequence shown here is derived from an EMBL/GenBank/DDBJ whole genome shotgun (WGS) entry which is preliminary data.</text>
</comment>
<dbReference type="SUPFAM" id="SSF50370">
    <property type="entry name" value="Ricin B-like lectins"/>
    <property type="match status" value="1"/>
</dbReference>
<dbReference type="CDD" id="cd00161">
    <property type="entry name" value="beta-trefoil_Ricin-like"/>
    <property type="match status" value="1"/>
</dbReference>
<evidence type="ECO:0000313" key="3">
    <source>
        <dbReference type="EMBL" id="EJT45499.1"/>
    </source>
</evidence>
<protein>
    <submittedName>
        <fullName evidence="3">Hydrolase</fullName>
    </submittedName>
</protein>
<feature type="domain" description="Ricin B lectin" evidence="2">
    <location>
        <begin position="19"/>
        <end position="152"/>
    </location>
</feature>
<dbReference type="PROSITE" id="PS50231">
    <property type="entry name" value="RICIN_B_LECTIN"/>
    <property type="match status" value="1"/>
</dbReference>
<feature type="signal peptide" evidence="1">
    <location>
        <begin position="1"/>
        <end position="17"/>
    </location>
</feature>
<accession>J6EMI6</accession>
<dbReference type="OrthoDB" id="6770063at2759"/>
<dbReference type="Pfam" id="PF00652">
    <property type="entry name" value="Ricin_B_lectin"/>
    <property type="match status" value="1"/>
</dbReference>
<dbReference type="EMBL" id="ALBS01000325">
    <property type="protein sequence ID" value="EJT45499.1"/>
    <property type="molecule type" value="Genomic_DNA"/>
</dbReference>
<sequence>MLAALLATVTLAAPALAANHIKVQGAEFDLCIDNTDGKEVAGNPLQVWKCYTGSSNQAWNFSDTGKYPTTFKLGDSNLCMGVQQSPLADGAPVVLMDCAAGYDHTTWSAPNGRICLLGTNYCLQLDDDCAHDGTKLKVMTLSTSPSQLWDVKEPAYE</sequence>
<keyword evidence="1" id="KW-0732">Signal</keyword>
<organism evidence="3 4">
    <name type="scientific">Trichosporon asahii var. asahii (strain ATCC 90039 / CBS 2479 / JCM 2466 / KCTC 7840 / NBRC 103889/ NCYC 2677 / UAMH 7654)</name>
    <name type="common">Yeast</name>
    <dbReference type="NCBI Taxonomy" id="1186058"/>
    <lineage>
        <taxon>Eukaryota</taxon>
        <taxon>Fungi</taxon>
        <taxon>Dikarya</taxon>
        <taxon>Basidiomycota</taxon>
        <taxon>Agaricomycotina</taxon>
        <taxon>Tremellomycetes</taxon>
        <taxon>Trichosporonales</taxon>
        <taxon>Trichosporonaceae</taxon>
        <taxon>Trichosporon</taxon>
    </lineage>
</organism>
<dbReference type="GeneID" id="25989562"/>
<name>J6EMI6_TRIAS</name>
<gene>
    <name evidence="3" type="ORF">A1Q1_06050</name>
</gene>
<dbReference type="SMART" id="SM00458">
    <property type="entry name" value="RICIN"/>
    <property type="match status" value="1"/>
</dbReference>
<feature type="chain" id="PRO_5003787118" evidence="1">
    <location>
        <begin position="18"/>
        <end position="157"/>
    </location>
</feature>
<evidence type="ECO:0000256" key="1">
    <source>
        <dbReference type="SAM" id="SignalP"/>
    </source>
</evidence>
<dbReference type="VEuPathDB" id="FungiDB:A1Q1_06050"/>
<dbReference type="Gene3D" id="2.80.10.50">
    <property type="match status" value="1"/>
</dbReference>
<evidence type="ECO:0000259" key="2">
    <source>
        <dbReference type="SMART" id="SM00458"/>
    </source>
</evidence>
<dbReference type="InterPro" id="IPR035992">
    <property type="entry name" value="Ricin_B-like_lectins"/>
</dbReference>
<dbReference type="AlphaFoldDB" id="J6EMI6"/>
<reference evidence="3 4" key="1">
    <citation type="journal article" date="2012" name="Eukaryot. Cell">
        <title>Draft genome sequence of CBS 2479, the standard type strain of Trichosporon asahii.</title>
        <authorList>
            <person name="Yang R.Y."/>
            <person name="Li H.T."/>
            <person name="Zhu H."/>
            <person name="Zhou G.P."/>
            <person name="Wang M."/>
            <person name="Wang L."/>
        </authorList>
    </citation>
    <scope>NUCLEOTIDE SEQUENCE [LARGE SCALE GENOMIC DNA]</scope>
    <source>
        <strain evidence="4">ATCC 90039 / CBS 2479 / JCM 2466 / KCTC 7840 / NCYC 2677 / UAMH 7654</strain>
    </source>
</reference>
<dbReference type="HOGENOM" id="CLU_1679206_0_0_1"/>
<keyword evidence="3" id="KW-0378">Hydrolase</keyword>
<proteinExistence type="predicted"/>
<dbReference type="InterPro" id="IPR000772">
    <property type="entry name" value="Ricin_B_lectin"/>
</dbReference>
<evidence type="ECO:0000313" key="4">
    <source>
        <dbReference type="Proteomes" id="UP000002748"/>
    </source>
</evidence>
<dbReference type="RefSeq" id="XP_014176734.1">
    <property type="nucleotide sequence ID" value="XM_014321259.1"/>
</dbReference>
<dbReference type="Proteomes" id="UP000002748">
    <property type="component" value="Unassembled WGS sequence"/>
</dbReference>
<dbReference type="GO" id="GO:0016787">
    <property type="term" value="F:hydrolase activity"/>
    <property type="evidence" value="ECO:0007669"/>
    <property type="project" value="UniProtKB-KW"/>
</dbReference>
<dbReference type="KEGG" id="tasa:A1Q1_06050"/>